<evidence type="ECO:0000256" key="3">
    <source>
        <dbReference type="ARBA" id="ARBA00023015"/>
    </source>
</evidence>
<dbReference type="GO" id="GO:0003713">
    <property type="term" value="F:transcription coactivator activity"/>
    <property type="evidence" value="ECO:0007669"/>
    <property type="project" value="InterPro"/>
</dbReference>
<evidence type="ECO:0000313" key="9">
    <source>
        <dbReference type="EMBL" id="EME42281.1"/>
    </source>
</evidence>
<feature type="compositionally biased region" description="Basic and acidic residues" evidence="7">
    <location>
        <begin position="162"/>
        <end position="173"/>
    </location>
</feature>
<keyword evidence="10" id="KW-1185">Reference proteome</keyword>
<reference evidence="10" key="1">
    <citation type="journal article" date="2012" name="PLoS Genet.">
        <title>The genomes of the fungal plant pathogens Cladosporium fulvum and Dothistroma septosporum reveal adaptation to different hosts and lifestyles but also signatures of common ancestry.</title>
        <authorList>
            <person name="de Wit P.J.G.M."/>
            <person name="van der Burgt A."/>
            <person name="Oekmen B."/>
            <person name="Stergiopoulos I."/>
            <person name="Abd-Elsalam K.A."/>
            <person name="Aerts A.L."/>
            <person name="Bahkali A.H."/>
            <person name="Beenen H.G."/>
            <person name="Chettri P."/>
            <person name="Cox M.P."/>
            <person name="Datema E."/>
            <person name="de Vries R.P."/>
            <person name="Dhillon B."/>
            <person name="Ganley A.R."/>
            <person name="Griffiths S.A."/>
            <person name="Guo Y."/>
            <person name="Hamelin R.C."/>
            <person name="Henrissat B."/>
            <person name="Kabir M.S."/>
            <person name="Jashni M.K."/>
            <person name="Kema G."/>
            <person name="Klaubauf S."/>
            <person name="Lapidus A."/>
            <person name="Levasseur A."/>
            <person name="Lindquist E."/>
            <person name="Mehrabi R."/>
            <person name="Ohm R.A."/>
            <person name="Owen T.J."/>
            <person name="Salamov A."/>
            <person name="Schwelm A."/>
            <person name="Schijlen E."/>
            <person name="Sun H."/>
            <person name="van den Burg H.A."/>
            <person name="van Ham R.C.H.J."/>
            <person name="Zhang S."/>
            <person name="Goodwin S.B."/>
            <person name="Grigoriev I.V."/>
            <person name="Collemare J."/>
            <person name="Bradshaw R.E."/>
        </authorList>
    </citation>
    <scope>NUCLEOTIDE SEQUENCE [LARGE SCALE GENOMIC DNA]</scope>
    <source>
        <strain evidence="10">NZE10 / CBS 128990</strain>
    </source>
</reference>
<dbReference type="AlphaFoldDB" id="N1PLV2"/>
<dbReference type="EMBL" id="KB446541">
    <property type="protein sequence ID" value="EME42281.1"/>
    <property type="molecule type" value="Genomic_DNA"/>
</dbReference>
<feature type="region of interest" description="Disordered" evidence="7">
    <location>
        <begin position="1"/>
        <end position="47"/>
    </location>
</feature>
<dbReference type="GO" id="GO:0060261">
    <property type="term" value="P:positive regulation of transcription initiation by RNA polymerase II"/>
    <property type="evidence" value="ECO:0007669"/>
    <property type="project" value="InterPro"/>
</dbReference>
<evidence type="ECO:0000256" key="7">
    <source>
        <dbReference type="SAM" id="MobiDB-lite"/>
    </source>
</evidence>
<evidence type="ECO:0000256" key="2">
    <source>
        <dbReference type="ARBA" id="ARBA00009001"/>
    </source>
</evidence>
<name>N1PLV2_DOTSN</name>
<comment type="subcellular location">
    <subcellularLocation>
        <location evidence="1">Nucleus</location>
    </subcellularLocation>
</comment>
<keyword evidence="3" id="KW-0805">Transcription regulation</keyword>
<dbReference type="InterPro" id="IPR009044">
    <property type="entry name" value="ssDNA-bd_transcriptional_reg"/>
</dbReference>
<evidence type="ECO:0000259" key="8">
    <source>
        <dbReference type="Pfam" id="PF02229"/>
    </source>
</evidence>
<evidence type="ECO:0000256" key="4">
    <source>
        <dbReference type="ARBA" id="ARBA00023125"/>
    </source>
</evidence>
<keyword evidence="4" id="KW-0238">DNA-binding</keyword>
<sequence>MPPKKSRKRAAEEEYDSDGGFIEDAPKSKKTKAAAQAANLEVQQDDDGQEYWQISGKRRLVVSDYKGSTMINIREYYEKDGKTLPGKGISLNIDQYKVFVELLPQIESSLGDKGIDVPRPQYDGISSARPVKEEGNAAAKAEDDEREEEEQVKTSTSAGALDKYKLKQNHEATSDEDEC</sequence>
<protein>
    <recommendedName>
        <fullName evidence="8">Transcriptional coactivator p15 (PC4) C-terminal domain-containing protein</fullName>
    </recommendedName>
</protein>
<dbReference type="OrthoDB" id="2505440at2759"/>
<dbReference type="STRING" id="675120.N1PLV2"/>
<accession>N1PLV2</accession>
<comment type="similarity">
    <text evidence="2">Belongs to the transcriptional coactivator PC4 family.</text>
</comment>
<evidence type="ECO:0000313" key="10">
    <source>
        <dbReference type="Proteomes" id="UP000016933"/>
    </source>
</evidence>
<evidence type="ECO:0000256" key="6">
    <source>
        <dbReference type="ARBA" id="ARBA00023242"/>
    </source>
</evidence>
<dbReference type="InterPro" id="IPR045125">
    <property type="entry name" value="Sub1/Tcp4-like"/>
</dbReference>
<dbReference type="Pfam" id="PF02229">
    <property type="entry name" value="PC4"/>
    <property type="match status" value="1"/>
</dbReference>
<dbReference type="GO" id="GO:0005634">
    <property type="term" value="C:nucleus"/>
    <property type="evidence" value="ECO:0007669"/>
    <property type="project" value="UniProtKB-SubCell"/>
</dbReference>
<feature type="domain" description="Transcriptional coactivator p15 (PC4) C-terminal" evidence="8">
    <location>
        <begin position="52"/>
        <end position="101"/>
    </location>
</feature>
<organism evidence="9 10">
    <name type="scientific">Dothistroma septosporum (strain NZE10 / CBS 128990)</name>
    <name type="common">Red band needle blight fungus</name>
    <name type="synonym">Mycosphaerella pini</name>
    <dbReference type="NCBI Taxonomy" id="675120"/>
    <lineage>
        <taxon>Eukaryota</taxon>
        <taxon>Fungi</taxon>
        <taxon>Dikarya</taxon>
        <taxon>Ascomycota</taxon>
        <taxon>Pezizomycotina</taxon>
        <taxon>Dothideomycetes</taxon>
        <taxon>Dothideomycetidae</taxon>
        <taxon>Mycosphaerellales</taxon>
        <taxon>Mycosphaerellaceae</taxon>
        <taxon>Dothistroma</taxon>
    </lineage>
</organism>
<keyword evidence="6" id="KW-0539">Nucleus</keyword>
<reference evidence="9 10" key="2">
    <citation type="journal article" date="2012" name="PLoS Pathog.">
        <title>Diverse lifestyles and strategies of plant pathogenesis encoded in the genomes of eighteen Dothideomycetes fungi.</title>
        <authorList>
            <person name="Ohm R.A."/>
            <person name="Feau N."/>
            <person name="Henrissat B."/>
            <person name="Schoch C.L."/>
            <person name="Horwitz B.A."/>
            <person name="Barry K.W."/>
            <person name="Condon B.J."/>
            <person name="Copeland A.C."/>
            <person name="Dhillon B."/>
            <person name="Glaser F."/>
            <person name="Hesse C.N."/>
            <person name="Kosti I."/>
            <person name="LaButti K."/>
            <person name="Lindquist E.A."/>
            <person name="Lucas S."/>
            <person name="Salamov A.A."/>
            <person name="Bradshaw R.E."/>
            <person name="Ciuffetti L."/>
            <person name="Hamelin R.C."/>
            <person name="Kema G.H.J."/>
            <person name="Lawrence C."/>
            <person name="Scott J.A."/>
            <person name="Spatafora J.W."/>
            <person name="Turgeon B.G."/>
            <person name="de Wit P.J.G.M."/>
            <person name="Zhong S."/>
            <person name="Goodwin S.B."/>
            <person name="Grigoriev I.V."/>
        </authorList>
    </citation>
    <scope>NUCLEOTIDE SEQUENCE [LARGE SCALE GENOMIC DNA]</scope>
    <source>
        <strain evidence="10">NZE10 / CBS 128990</strain>
    </source>
</reference>
<dbReference type="HOGENOM" id="CLU_104273_0_0_1"/>
<feature type="compositionally biased region" description="Basic and acidic residues" evidence="7">
    <location>
        <begin position="130"/>
        <end position="143"/>
    </location>
</feature>
<dbReference type="Gene3D" id="2.30.31.10">
    <property type="entry name" value="Transcriptional Coactivator Pc4, Chain A"/>
    <property type="match status" value="1"/>
</dbReference>
<feature type="region of interest" description="Disordered" evidence="7">
    <location>
        <begin position="110"/>
        <end position="179"/>
    </location>
</feature>
<dbReference type="PANTHER" id="PTHR13215">
    <property type="entry name" value="RNA POLYMERASE II TRANSCRIPTIONAL COACTIVATOR"/>
    <property type="match status" value="1"/>
</dbReference>
<dbReference type="InterPro" id="IPR003173">
    <property type="entry name" value="PC4_C"/>
</dbReference>
<dbReference type="Proteomes" id="UP000016933">
    <property type="component" value="Unassembled WGS sequence"/>
</dbReference>
<dbReference type="GO" id="GO:0003677">
    <property type="term" value="F:DNA binding"/>
    <property type="evidence" value="ECO:0007669"/>
    <property type="project" value="UniProtKB-KW"/>
</dbReference>
<evidence type="ECO:0000256" key="5">
    <source>
        <dbReference type="ARBA" id="ARBA00023163"/>
    </source>
</evidence>
<evidence type="ECO:0000256" key="1">
    <source>
        <dbReference type="ARBA" id="ARBA00004123"/>
    </source>
</evidence>
<dbReference type="SUPFAM" id="SSF54447">
    <property type="entry name" value="ssDNA-binding transcriptional regulator domain"/>
    <property type="match status" value="1"/>
</dbReference>
<dbReference type="OMA" id="NPFWELS"/>
<proteinExistence type="inferred from homology"/>
<dbReference type="eggNOG" id="KOG2712">
    <property type="taxonomic scope" value="Eukaryota"/>
</dbReference>
<keyword evidence="5" id="KW-0804">Transcription</keyword>
<gene>
    <name evidence="9" type="ORF">DOTSEDRAFT_154955</name>
</gene>